<feature type="transmembrane region" description="Helical" evidence="1">
    <location>
        <begin position="77"/>
        <end position="98"/>
    </location>
</feature>
<reference evidence="2 3" key="1">
    <citation type="submission" date="2021-06" db="EMBL/GenBank/DDBJ databases">
        <authorList>
            <person name="Palmer J.M."/>
        </authorList>
    </citation>
    <scope>NUCLEOTIDE SEQUENCE [LARGE SCALE GENOMIC DNA]</scope>
    <source>
        <strain evidence="2 3">AS_MEX2019</strain>
        <tissue evidence="2">Muscle</tissue>
    </source>
</reference>
<sequence length="206" mass="23728">MKAGIDACCSGALCSAVMRMSQGSSSMTGIRISNSEVLLWLYLQCSYAAWKSLEFDFSFFQIRKDMEKINRRMEKYLYFQTLFPTVFFSFFLHLVLVSSQALGPSFLRPSFFLAFFLCPCFLPLCVSSFLHLSFHCFVLSVFFLPFLPCIFPFPFYPCVLSSFLHGVLPDISFFPSMCPFYLSIFVYFHSPFLVSLLPPILYLLVL</sequence>
<accession>A0ABV1A0I2</accession>
<dbReference type="EMBL" id="JAHRIP010077996">
    <property type="protein sequence ID" value="MEQ2312029.1"/>
    <property type="molecule type" value="Genomic_DNA"/>
</dbReference>
<evidence type="ECO:0000313" key="2">
    <source>
        <dbReference type="EMBL" id="MEQ2312029.1"/>
    </source>
</evidence>
<dbReference type="Proteomes" id="UP001469553">
    <property type="component" value="Unassembled WGS sequence"/>
</dbReference>
<keyword evidence="1" id="KW-0812">Transmembrane</keyword>
<name>A0ABV1A0I2_9TELE</name>
<evidence type="ECO:0000313" key="3">
    <source>
        <dbReference type="Proteomes" id="UP001469553"/>
    </source>
</evidence>
<keyword evidence="1" id="KW-0472">Membrane</keyword>
<protein>
    <submittedName>
        <fullName evidence="2">Uncharacterized protein</fullName>
    </submittedName>
</protein>
<gene>
    <name evidence="2" type="ORF">AMECASPLE_026722</name>
</gene>
<feature type="transmembrane region" description="Helical" evidence="1">
    <location>
        <begin position="110"/>
        <end position="130"/>
    </location>
</feature>
<organism evidence="2 3">
    <name type="scientific">Ameca splendens</name>
    <dbReference type="NCBI Taxonomy" id="208324"/>
    <lineage>
        <taxon>Eukaryota</taxon>
        <taxon>Metazoa</taxon>
        <taxon>Chordata</taxon>
        <taxon>Craniata</taxon>
        <taxon>Vertebrata</taxon>
        <taxon>Euteleostomi</taxon>
        <taxon>Actinopterygii</taxon>
        <taxon>Neopterygii</taxon>
        <taxon>Teleostei</taxon>
        <taxon>Neoteleostei</taxon>
        <taxon>Acanthomorphata</taxon>
        <taxon>Ovalentaria</taxon>
        <taxon>Atherinomorphae</taxon>
        <taxon>Cyprinodontiformes</taxon>
        <taxon>Goodeidae</taxon>
        <taxon>Ameca</taxon>
    </lineage>
</organism>
<evidence type="ECO:0000256" key="1">
    <source>
        <dbReference type="SAM" id="Phobius"/>
    </source>
</evidence>
<proteinExistence type="predicted"/>
<feature type="transmembrane region" description="Helical" evidence="1">
    <location>
        <begin position="184"/>
        <end position="205"/>
    </location>
</feature>
<comment type="caution">
    <text evidence="2">The sequence shown here is derived from an EMBL/GenBank/DDBJ whole genome shotgun (WGS) entry which is preliminary data.</text>
</comment>
<keyword evidence="1" id="KW-1133">Transmembrane helix</keyword>
<feature type="transmembrane region" description="Helical" evidence="1">
    <location>
        <begin position="137"/>
        <end position="164"/>
    </location>
</feature>
<keyword evidence="3" id="KW-1185">Reference proteome</keyword>